<feature type="transmembrane region" description="Helical" evidence="9">
    <location>
        <begin position="462"/>
        <end position="483"/>
    </location>
</feature>
<dbReference type="Proteomes" id="UP000216451">
    <property type="component" value="Unassembled WGS sequence"/>
</dbReference>
<feature type="compositionally biased region" description="Low complexity" evidence="8">
    <location>
        <begin position="640"/>
        <end position="656"/>
    </location>
</feature>
<dbReference type="PANTHER" id="PTHR33908">
    <property type="entry name" value="MANNOSYLTRANSFERASE YKCB-RELATED"/>
    <property type="match status" value="1"/>
</dbReference>
<organism evidence="12 13">
    <name type="scientific">Bifidobacterium aquikefiri</name>
    <dbReference type="NCBI Taxonomy" id="1653207"/>
    <lineage>
        <taxon>Bacteria</taxon>
        <taxon>Bacillati</taxon>
        <taxon>Actinomycetota</taxon>
        <taxon>Actinomycetes</taxon>
        <taxon>Bifidobacteriales</taxon>
        <taxon>Bifidobacteriaceae</taxon>
        <taxon>Bifidobacterium</taxon>
    </lineage>
</organism>
<dbReference type="InterPro" id="IPR038731">
    <property type="entry name" value="RgtA/B/C-like"/>
</dbReference>
<dbReference type="GO" id="GO:0009103">
    <property type="term" value="P:lipopolysaccharide biosynthetic process"/>
    <property type="evidence" value="ECO:0007669"/>
    <property type="project" value="UniProtKB-ARBA"/>
</dbReference>
<dbReference type="GO" id="GO:0016763">
    <property type="term" value="F:pentosyltransferase activity"/>
    <property type="evidence" value="ECO:0007669"/>
    <property type="project" value="TreeGrafter"/>
</dbReference>
<keyword evidence="7 9" id="KW-0472">Membrane</keyword>
<feature type="region of interest" description="Disordered" evidence="8">
    <location>
        <begin position="532"/>
        <end position="666"/>
    </location>
</feature>
<keyword evidence="6 9" id="KW-1133">Transmembrane helix</keyword>
<protein>
    <submittedName>
        <fullName evidence="12">Glycosyl transferase family 39</fullName>
    </submittedName>
</protein>
<keyword evidence="4 12" id="KW-0808">Transferase</keyword>
<feature type="compositionally biased region" description="Low complexity" evidence="8">
    <location>
        <begin position="592"/>
        <end position="601"/>
    </location>
</feature>
<feature type="transmembrane region" description="Helical" evidence="9">
    <location>
        <begin position="433"/>
        <end position="450"/>
    </location>
</feature>
<evidence type="ECO:0000313" key="12">
    <source>
        <dbReference type="EMBL" id="OZG68709.1"/>
    </source>
</evidence>
<accession>A0A261GBA8</accession>
<proteinExistence type="predicted"/>
<dbReference type="InterPro" id="IPR050297">
    <property type="entry name" value="LipidA_mod_glycosyltrf_83"/>
</dbReference>
<gene>
    <name evidence="12" type="ORF">BAQU_0007</name>
</gene>
<feature type="transmembrane region" description="Helical" evidence="9">
    <location>
        <begin position="351"/>
        <end position="370"/>
    </location>
</feature>
<evidence type="ECO:0000256" key="1">
    <source>
        <dbReference type="ARBA" id="ARBA00004651"/>
    </source>
</evidence>
<evidence type="ECO:0000256" key="4">
    <source>
        <dbReference type="ARBA" id="ARBA00022679"/>
    </source>
</evidence>
<dbReference type="InterPro" id="IPR056785">
    <property type="entry name" value="YkcA/B-like_C"/>
</dbReference>
<sequence length="783" mass="80533">MSEQIRTPLASTAAAPHSARVGRHERTALSGNRHASRVGITMYRLPKRRLSDWILLGLLLALAGAAFFVNLTASGYANEFYSAAVQAGSVNWESFLWGSLDSGNAITVDKPPASIWIMALSVRAFGLSSFSILLPQAIMGVLTTLLLYATVRRYWGNAAGLISGLVFVLTPVAALMFRFNNPDALLILLMMGAAHAVLRSLEYAATKAGNRRRTWWMLAAGAMIGFGFLTKQMQVFLVLPGFAIAFLIASPTGFMRRIVDGLVAMVGIVVAAGWWVLLTVFVPSGSRPYIGGSQNNSFLELTFGYNGFGRLTGSEEGSVVPGGSSTGGTGGGMWGQTGWARLFDGEYGTQIAWLAPLAFAGIIIGFIVLGRASRVDLRRASVIVFGGWLVVTWLTFSFMAGIFHQYYTVALSPAIAVLAAVAVMGLWVARKSLWAKIVSPALVLASAYWAFTLAGRSTWLPWLKWCILGVGILAAVVLIVAALSSSKRIALVGFALSAVSLFSGPFAWTAYTISTGHTGSIVLAGPNVTSSTGMGGMGGGQGGGPGGNQGGGQGGASGASGTMETENSNQQSASNAEAPSGASGQNSGEAPEMPSGSMEQGSMGGGAMGDGAMGQPPSSGSGPGGTSGSGEAMNEGSTQEGGAASMGGMEAGSSNEGMGGGMGMGGSSASSKIVSMLKKSSSSYRWAAATTGSQNAAGYQLSSQKAVMAIGGFNGSDPAPTLKQFKQYVKKGLIHYYIASSSMGGTQMGGSGSASKIASWVAAHYKATTVDGVTIYDLSQSAS</sequence>
<feature type="compositionally biased region" description="Polar residues" evidence="8">
    <location>
        <begin position="562"/>
        <end position="588"/>
    </location>
</feature>
<keyword evidence="2" id="KW-1003">Cell membrane</keyword>
<feature type="transmembrane region" description="Helical" evidence="9">
    <location>
        <begin position="235"/>
        <end position="255"/>
    </location>
</feature>
<feature type="domain" description="Putative mannosyltransferase YkcA/B-like C-terminal" evidence="11">
    <location>
        <begin position="674"/>
        <end position="764"/>
    </location>
</feature>
<evidence type="ECO:0000256" key="2">
    <source>
        <dbReference type="ARBA" id="ARBA00022475"/>
    </source>
</evidence>
<dbReference type="Pfam" id="PF13231">
    <property type="entry name" value="PMT_2"/>
    <property type="match status" value="1"/>
</dbReference>
<feature type="compositionally biased region" description="Gly residues" evidence="8">
    <location>
        <begin position="533"/>
        <end position="558"/>
    </location>
</feature>
<feature type="transmembrane region" description="Helical" evidence="9">
    <location>
        <begin position="158"/>
        <end position="178"/>
    </location>
</feature>
<name>A0A261GBA8_9BIFI</name>
<evidence type="ECO:0000259" key="10">
    <source>
        <dbReference type="Pfam" id="PF13231"/>
    </source>
</evidence>
<dbReference type="Pfam" id="PF24878">
    <property type="entry name" value="YkcB_C"/>
    <property type="match status" value="1"/>
</dbReference>
<feature type="domain" description="Glycosyltransferase RgtA/B/C/D-like" evidence="10">
    <location>
        <begin position="109"/>
        <end position="273"/>
    </location>
</feature>
<feature type="transmembrane region" description="Helical" evidence="9">
    <location>
        <begin position="262"/>
        <end position="282"/>
    </location>
</feature>
<dbReference type="OrthoDB" id="5241882at2"/>
<feature type="transmembrane region" description="Helical" evidence="9">
    <location>
        <begin position="382"/>
        <end position="403"/>
    </location>
</feature>
<evidence type="ECO:0000256" key="8">
    <source>
        <dbReference type="SAM" id="MobiDB-lite"/>
    </source>
</evidence>
<feature type="transmembrane region" description="Helical" evidence="9">
    <location>
        <begin position="53"/>
        <end position="73"/>
    </location>
</feature>
<dbReference type="AlphaFoldDB" id="A0A261GBA8"/>
<evidence type="ECO:0000256" key="9">
    <source>
        <dbReference type="SAM" id="Phobius"/>
    </source>
</evidence>
<feature type="compositionally biased region" description="Gly residues" evidence="8">
    <location>
        <begin position="657"/>
        <end position="666"/>
    </location>
</feature>
<reference evidence="12 13" key="1">
    <citation type="journal article" date="2017" name="BMC Genomics">
        <title>Comparative genomic and phylogenomic analyses of the Bifidobacteriaceae family.</title>
        <authorList>
            <person name="Lugli G.A."/>
            <person name="Milani C."/>
            <person name="Turroni F."/>
            <person name="Duranti S."/>
            <person name="Mancabelli L."/>
            <person name="Mangifesta M."/>
            <person name="Ferrario C."/>
            <person name="Modesto M."/>
            <person name="Mattarelli P."/>
            <person name="Jiri K."/>
            <person name="van Sinderen D."/>
            <person name="Ventura M."/>
        </authorList>
    </citation>
    <scope>NUCLEOTIDE SEQUENCE [LARGE SCALE GENOMIC DNA]</scope>
    <source>
        <strain evidence="12 13">LMG 28769</strain>
    </source>
</reference>
<feature type="transmembrane region" description="Helical" evidence="9">
    <location>
        <begin position="213"/>
        <end position="229"/>
    </location>
</feature>
<feature type="transmembrane region" description="Helical" evidence="9">
    <location>
        <begin position="130"/>
        <end position="151"/>
    </location>
</feature>
<feature type="region of interest" description="Disordered" evidence="8">
    <location>
        <begin position="1"/>
        <end position="23"/>
    </location>
</feature>
<dbReference type="EMBL" id="MWXA01000001">
    <property type="protein sequence ID" value="OZG68709.1"/>
    <property type="molecule type" value="Genomic_DNA"/>
</dbReference>
<feature type="compositionally biased region" description="Gly residues" evidence="8">
    <location>
        <begin position="602"/>
        <end position="612"/>
    </location>
</feature>
<dbReference type="GeneID" id="98294721"/>
<evidence type="ECO:0000313" key="13">
    <source>
        <dbReference type="Proteomes" id="UP000216451"/>
    </source>
</evidence>
<feature type="transmembrane region" description="Helical" evidence="9">
    <location>
        <begin position="490"/>
        <end position="511"/>
    </location>
</feature>
<comment type="subcellular location">
    <subcellularLocation>
        <location evidence="1">Cell membrane</location>
        <topology evidence="1">Multi-pass membrane protein</topology>
    </subcellularLocation>
</comment>
<feature type="transmembrane region" description="Helical" evidence="9">
    <location>
        <begin position="184"/>
        <end position="201"/>
    </location>
</feature>
<keyword evidence="3" id="KW-0328">Glycosyltransferase</keyword>
<evidence type="ECO:0000256" key="6">
    <source>
        <dbReference type="ARBA" id="ARBA00022989"/>
    </source>
</evidence>
<keyword evidence="5 9" id="KW-0812">Transmembrane</keyword>
<dbReference type="GO" id="GO:0005886">
    <property type="term" value="C:plasma membrane"/>
    <property type="evidence" value="ECO:0007669"/>
    <property type="project" value="UniProtKB-SubCell"/>
</dbReference>
<dbReference type="PANTHER" id="PTHR33908:SF3">
    <property type="entry name" value="UNDECAPRENYL PHOSPHATE-ALPHA-4-AMINO-4-DEOXY-L-ARABINOSE ARABINOSYL TRANSFERASE"/>
    <property type="match status" value="1"/>
</dbReference>
<feature type="transmembrane region" description="Helical" evidence="9">
    <location>
        <begin position="409"/>
        <end position="428"/>
    </location>
</feature>
<dbReference type="GO" id="GO:0010041">
    <property type="term" value="P:response to iron(III) ion"/>
    <property type="evidence" value="ECO:0007669"/>
    <property type="project" value="TreeGrafter"/>
</dbReference>
<keyword evidence="13" id="KW-1185">Reference proteome</keyword>
<comment type="caution">
    <text evidence="12">The sequence shown here is derived from an EMBL/GenBank/DDBJ whole genome shotgun (WGS) entry which is preliminary data.</text>
</comment>
<evidence type="ECO:0000256" key="5">
    <source>
        <dbReference type="ARBA" id="ARBA00022692"/>
    </source>
</evidence>
<evidence type="ECO:0000256" key="3">
    <source>
        <dbReference type="ARBA" id="ARBA00022676"/>
    </source>
</evidence>
<evidence type="ECO:0000256" key="7">
    <source>
        <dbReference type="ARBA" id="ARBA00023136"/>
    </source>
</evidence>
<dbReference type="RefSeq" id="WP_094692041.1">
    <property type="nucleotide sequence ID" value="NZ_CALENZ010000002.1"/>
</dbReference>
<evidence type="ECO:0000259" key="11">
    <source>
        <dbReference type="Pfam" id="PF24878"/>
    </source>
</evidence>